<feature type="coiled-coil region" evidence="1">
    <location>
        <begin position="1977"/>
        <end position="2005"/>
    </location>
</feature>
<name>A0A2H6KIU2_9APIC</name>
<keyword evidence="2" id="KW-1133">Transmembrane helix</keyword>
<gene>
    <name evidence="3" type="ORF">BOVATA_044030</name>
</gene>
<dbReference type="PANTHER" id="PTHR18976:SF34">
    <property type="entry name" value="LIPID-BINDING PROTEIN"/>
    <property type="match status" value="1"/>
</dbReference>
<feature type="coiled-coil region" evidence="1">
    <location>
        <begin position="700"/>
        <end position="744"/>
    </location>
</feature>
<reference evidence="3 4" key="1">
    <citation type="journal article" date="2017" name="BMC Genomics">
        <title>Whole-genome assembly of Babesia ovata and comparative genomics between closely related pathogens.</title>
        <authorList>
            <person name="Yamagishi J."/>
            <person name="Asada M."/>
            <person name="Hakimi H."/>
            <person name="Tanaka T.Q."/>
            <person name="Sugimoto C."/>
            <person name="Kawazu S."/>
        </authorList>
    </citation>
    <scope>NUCLEOTIDE SEQUENCE [LARGE SCALE GENOMIC DNA]</scope>
    <source>
        <strain evidence="3 4">Miyake</strain>
    </source>
</reference>
<evidence type="ECO:0000313" key="4">
    <source>
        <dbReference type="Proteomes" id="UP000236319"/>
    </source>
</evidence>
<feature type="coiled-coil region" evidence="1">
    <location>
        <begin position="11"/>
        <end position="38"/>
    </location>
</feature>
<keyword evidence="2" id="KW-0472">Membrane</keyword>
<dbReference type="RefSeq" id="XP_028869153.1">
    <property type="nucleotide sequence ID" value="XM_029013320.1"/>
</dbReference>
<evidence type="ECO:0008006" key="5">
    <source>
        <dbReference type="Google" id="ProtNLM"/>
    </source>
</evidence>
<dbReference type="GeneID" id="39876680"/>
<organism evidence="3 4">
    <name type="scientific">Babesia ovata</name>
    <dbReference type="NCBI Taxonomy" id="189622"/>
    <lineage>
        <taxon>Eukaryota</taxon>
        <taxon>Sar</taxon>
        <taxon>Alveolata</taxon>
        <taxon>Apicomplexa</taxon>
        <taxon>Aconoidasida</taxon>
        <taxon>Piroplasmida</taxon>
        <taxon>Babesiidae</taxon>
        <taxon>Babesia</taxon>
    </lineage>
</organism>
<evidence type="ECO:0000256" key="1">
    <source>
        <dbReference type="SAM" id="Coils"/>
    </source>
</evidence>
<keyword evidence="2" id="KW-0812">Transmembrane</keyword>
<evidence type="ECO:0000256" key="2">
    <source>
        <dbReference type="SAM" id="Phobius"/>
    </source>
</evidence>
<dbReference type="InterPro" id="IPR050163">
    <property type="entry name" value="Apolipoprotein_A1/A4/E"/>
</dbReference>
<feature type="coiled-coil region" evidence="1">
    <location>
        <begin position="405"/>
        <end position="451"/>
    </location>
</feature>
<accession>A0A2H6KIU2</accession>
<dbReference type="EMBL" id="BDSA01000008">
    <property type="protein sequence ID" value="GBE62910.1"/>
    <property type="molecule type" value="Genomic_DNA"/>
</dbReference>
<dbReference type="VEuPathDB" id="PiroplasmaDB:BOVATA_044030"/>
<evidence type="ECO:0000313" key="3">
    <source>
        <dbReference type="EMBL" id="GBE62910.1"/>
    </source>
</evidence>
<protein>
    <recommendedName>
        <fullName evidence="5">Extracellular matrix-binding ebh</fullName>
    </recommendedName>
</protein>
<sequence>MDPVGPLNQLKTSIPQKINDLTRQIEELKNQQKNDVNKSKNASEIDKLNKDLQSHNASLGSLDTLKALCGYANKVNSSPSGECEKLLTNLCSGLQTFLGYNEKSKGYDGSGIVYSDLDRLCDGVMSFLHGVLESVKDDESVTTYDNNNDINNVLRDLHDNVGKGRKAFGNAVDQVSEWLKNHGAQVDHKTTDVFMEFSKFGHTSIVEKINYIAGAQGMKLQDQLTSWRSTLTGLAAQLDSLITNNVNVLDPVLRDKLMHKIEPVKSAVQVLRESAGKGELGKQVWTMDAALDAQFLKTYNVLYELETVKKSHFSGIKRTVDGWKKFLENQYDLAYKNEVVGRFDDIKHMTKQLDNTNVEVGAGGGNSKFWKDVDELKLKVVEIGEQLQLRTSEVGSWKGAAKEVISEAKHKCDEIIAKLDDKEKHKITDPANELRAKAEELLTKSVEAKTQVTSAVEKALKTLQSLDEKVTQGLENFKARITPTISGCLTGLTGVKFSGGEATNFGSLKKTGPVGQWLKEIIKERGLHTYVQNVIHGNDASDIMEIIFNILKVPKPNGKTRLNFFKALETEFDGEIGQIISDNTNDPMQSLRAELNGDGLRKAVNDITLNLKSIADKGDQPILTSGIDSYFDSVQRCLSELSGTVNDLIENNGKISPNKKGLRPLLQELEGGLDTNTFRTASKHLQEIEHALGELKTNNVTEATARLQAVLAKIKQLENVPREIAQKKGEATNLMEQLKESMQDHFKTINDAVQYADTYISTAINAVKTVVKAAEKELTTQIRSLFAEQHIADLQALHTLVEQKLAEVREIIKVDKQIGVKGLLGKINGNKATLEEIKNNVDPSKIKTPEAIKKFPVVASDLKDFQDSLLQYIQNQVGIPSSDISRPPAPTKESQLVRSVNVRLDTLLDYLKNHNDITNPKTSITKKRIYIFDHKFSTLLSSLSSSIHSLSPSTFHGFHNPLLLDALKSGMANFTKELSHAYVNKYSGCKPKDDWVTKDKTADQKDVLSTEGRNCAKVCLTILERVSYDLAQLRSRCNDNKQYKNKQLYLYQQEQKQTKTENPLGQWLKKRGYRVPEDDKKQNGELKYDANFKGENIYGLLVNNDDNHVYKADIADNDHGPLRTLRRHLERYYKVSHHYISAKPKAPTSVNQMLQWLTGLQYNHIYDPLCKYMKQLFPKPKGDERDNAVISSDQLKLEYHQYATITHKQLTDTLETLCRQSEKMLITFLGHGHADGIYAVEFSNNSLNLLYPGSPATCLDMLIDLLNRVFYQLNFIYKMCHNGRSRGGWEECHYGRHVGGSNWNCNEKQCPNQNADQKGDQTCTQKHAQNCDQRVSCGLKSPLQSFLEDGLPGFLPHQFKKPGCKLECTVPNHQGIPCLTPMGFTDISQVASHTKTGKHLFGALYYFCGTTNALTKLCGILNCLLRTPPKSLGDMLAFYHKFLENYSGQNHKQIAFDEAARKANFGNPDTKLDIVSIQGSKSHTAKHSQGDLFGIISCNTSGSSKNPVVPCGSYMQPLTLDVVSMFSETRAANYLSWIVYITETFCVLLMKLLDECCNNCNKPGTKCHDKACAEKCEVKLAYEAEQSKNAPTSPAELTGKRHSTDCHSIVKCQLTHPTLYKYGFTFESPYDLSGEYGQQTRRTCIDLCHALEKLVGQNCVLVELIHKIDDFVCTIRHPFMCTLLALWSLSSLYLLHIAVVRLDVLRIRSHLKSPSSHRIAAQSLLAASRVKALANVKGKALDDIKERQSNLEDLTKKLRALIGEKDSPNAEQCKKLLENLIDGLENFLGYNKDSKGYTGSGIVYSDLDRLCDGVMSFLHGVLHNIKPKLGLHKNNIQSAIDSLNANKHSGKDGFNAAIVKVVEGVRQYNEGVKNSNQQVKNVVTTLQEYTKKREQGGMLLNDINDIQVDENSSYHQAEAAKKKVDARLDECGRKAAAFCNHLATKHNTFKNRDTIKEFNDKLRDRVLHVRGTIEYEKERLQKVHKQREEELKATTEKIKKVLEEREIQVNEHICREVTAVVEDLKNKVERNVLPKLQEVNRDLPKHVESLQQWIETADGTLGQAEERVKTILEQVDEGLTSNKIPIDEAVKKLEETKTALVNYISGESSGLKEMVNQVKETIGSLYNNVTGGSGPVQEENKSIEKIVDYIKKKVESIKGKVGEKKEKGQPLKDNKSIYQNWCEVKDKVTDFVKMIKGDGDIGLVSSHQGIKQIKEGVKTYAEGFVTKEKFVSTLEQWVKAILENDDAVKKEMKAYVTGNKVLKVEFSNVYIDDHPKNEFNMKGMKLISEKIKEGITTGRYLIAFPDFTFDENRNIDENVNEVKRVCEDFAKNLEDKILTAGVATVAREIAGKIEEQLTTNTAVDPDRKHLTYAVSYVLYQVVGRARQVGNEIQRLAETAKLHANLTQIDSNAGNINKQFTTDHPGAKIDTALEQVHGEIKTLHGNLEQALSPGSSGDPSNAKAVDTAIENAKLSASQLNVDPMKDAFTKWTQEIKSNFSVLTRAISEAGGTLLVQLRSFKNDKIGMKSVIKSSLQDLQQQLKALTFPVAEAVKRAEYFITGAEPTTKATITALQRDVKKELETAREALTTHATRQYVNALKTLLTEFAEKATKELDKLPQEIEEDLEQGHKKFMKLFEKHFITNDKSIRSIEDIQDKHSAGQKSPIVQASANLNMSFRYFLRDLKTQPDFKPDAGKIDPLYTSLTKLMGGLTSSEHFNHDFTNNLSAFKDTLSAFKPTKFGDGKNTSILNALKEGFSSLLAELQKAYVSTYSQQQIKWDNIAQEEKEKYAKISLTVMPILYQALGELKEGLENGWKNHKIYDARNADNSLHKLFFGENGYDVGRQAESLHGELNHRNNFNGNNILKHLNKDTYRLFHTATQSLPSLPLESGPDVISVANVEEDGLVRQLFDYLNEYLKACHRTIIEKPRMPCSIYEQLAWLSGLQFNSVFDPLCSYFKQLFQKPKDQKDVPYDQIEDKSLSLVGTKTIHPSHLATALHDVCRQSYPVLTSILGNGHADGVYAVDLCNNSFNLTYPSAPSQCFDMLAALLFRVYDELYFLLQQCSYTTKLSGWRDCWYGRHVGGSDWKCNTIQCPGQAGDQKADQMHEQRCNQKCEQNPKCELKSPLQSFLEDGLPGFLPHSIKKVGCGATCSLPSHSSIRCRTPMGFKNISVTASHTQKGEYIYDVLGGFCGYSDKPLSKLCSYISCVMHRPPQNLGDMFGFFYRLLDGWGKQGRDHKSDAFQDAVNGAYFGEVYSDLDVYSIFVNDMSNSHNKGSLACLVSCDNAYTPAHRCGSYLKPLCLDTCGIFSSSHKNFYLSWIVYLTETFYRFLRDLYEECCNNCGKKGTICHDKRCVKECKRKSASSSSTSEHEPECKSIVECSSMLPTLNKYGFHFGSTKWVGGKDSHRVKRMCNDFCSVLENVISETSALAKLVHETIPNFLWAIRTPFTYLLLALWSLSLLYLLHITVVRLDVLRIRSHLRSPSSHRIAAQSLLAAARVKALANVKYFSP</sequence>
<keyword evidence="1" id="KW-0175">Coiled coil</keyword>
<feature type="transmembrane region" description="Helical" evidence="2">
    <location>
        <begin position="3449"/>
        <end position="3472"/>
    </location>
</feature>
<keyword evidence="4" id="KW-1185">Reference proteome</keyword>
<comment type="caution">
    <text evidence="3">The sequence shown here is derived from an EMBL/GenBank/DDBJ whole genome shotgun (WGS) entry which is preliminary data.</text>
</comment>
<dbReference type="Proteomes" id="UP000236319">
    <property type="component" value="Unassembled WGS sequence"/>
</dbReference>
<proteinExistence type="predicted"/>
<dbReference type="PANTHER" id="PTHR18976">
    <property type="entry name" value="APOLIPOPROTEIN"/>
    <property type="match status" value="1"/>
</dbReference>